<feature type="compositionally biased region" description="Basic and acidic residues" evidence="1">
    <location>
        <begin position="458"/>
        <end position="468"/>
    </location>
</feature>
<evidence type="ECO:0000313" key="2">
    <source>
        <dbReference type="EMBL" id="KAK3352465.1"/>
    </source>
</evidence>
<dbReference type="AlphaFoldDB" id="A0AAJ0MDH4"/>
<gene>
    <name evidence="2" type="ORF">B0T25DRAFT_606303</name>
</gene>
<evidence type="ECO:0000313" key="3">
    <source>
        <dbReference type="Proteomes" id="UP001275084"/>
    </source>
</evidence>
<accession>A0AAJ0MDH4</accession>
<feature type="compositionally biased region" description="Basic and acidic residues" evidence="1">
    <location>
        <begin position="638"/>
        <end position="651"/>
    </location>
</feature>
<feature type="compositionally biased region" description="Basic and acidic residues" evidence="1">
    <location>
        <begin position="173"/>
        <end position="186"/>
    </location>
</feature>
<comment type="caution">
    <text evidence="2">The sequence shown here is derived from an EMBL/GenBank/DDBJ whole genome shotgun (WGS) entry which is preliminary data.</text>
</comment>
<feature type="compositionally biased region" description="Basic and acidic residues" evidence="1">
    <location>
        <begin position="506"/>
        <end position="517"/>
    </location>
</feature>
<keyword evidence="3" id="KW-1185">Reference proteome</keyword>
<proteinExistence type="predicted"/>
<feature type="region of interest" description="Disordered" evidence="1">
    <location>
        <begin position="393"/>
        <end position="533"/>
    </location>
</feature>
<feature type="compositionally biased region" description="Basic and acidic residues" evidence="1">
    <location>
        <begin position="125"/>
        <end position="134"/>
    </location>
</feature>
<sequence>MIEKNGLTPHNIDEYDVNANLEELPPLEASDNESTHNLFIIRSGVHSAIVDIVCSPTRNPIVPWKNHRFEPVDEKGTCEARTQESSSFFTTTKTQLKAADREAERRHRNEGQGRSSGGGGGLSTKENHTAKDKQTVQNILKKLKAGIEEVLLEDLNQKTSAEIGNAPANSHRQPADEASKLATDEGDKLERQLWEKATELEETGREAAWIHRLMFSTSRHYRRTKKEDIIDDPDERAQQKRWELGGRFLNKVVNKLYQHRKALAFVVYRAAWKKSLVFWECTNTSSGRQKGMLDAVVKGLRFVPITVSLQSRVVLPPAYLSFKRELEYSEVCTSLELSTLACLSFTRSELVKFAWEMPLALVIQKEVTSTYLKIQKNGVWFLTDSHATLMVAPSLSGSHGGDERSEPLQSETTPRQRAFQSDSSIHFIAINQDKNTQALRPEETQQSQGGARYSSKKRPGDQNSDRPTTKRPTHRNSGAIRSRHADCHSDDPPLRSPFEHQYQSHPNDDARRLDPAEYRPGPNQSGESQDEDQLYGAGRHADQLPDVTTSADINWDDTPSTFTFSFTMRHRPRELQPDDEAGAATQPERHQHGEPPTSSPNTDPAEPGVSEQEAILSQMMRPDFPQLSSTASSSTSHNADRSRWGAGERTDGASQAEPTNAAEQATDQAARGMGFVNPTLLGRDSGPLSQTPAQSAVDMRVTAALSEAVAQSSIPPIPENTPTCLGVGEPKDTRSQLDTPQLGLTCGTRPEDQLMAETQHPGNASNDSRQSIQNTLAEELPAPVRYLELSPPSPNDMSVIVNPASVHQHQDADTAGNGDPNNKPRLSSAEQLVPNSGGEDQFMWFPLSSADIWPDFDFVDRGDNRQTGLSAVDQLVPNASDSNDDQLMGFLTGGAGHWSVGGLADIPDSPPGANFSSMGNLFSSPTP</sequence>
<feature type="compositionally biased region" description="Basic and acidic residues" evidence="1">
    <location>
        <begin position="483"/>
        <end position="493"/>
    </location>
</feature>
<protein>
    <submittedName>
        <fullName evidence="2">Uncharacterized protein</fullName>
    </submittedName>
</protein>
<reference evidence="2" key="2">
    <citation type="submission" date="2023-06" db="EMBL/GenBank/DDBJ databases">
        <authorList>
            <consortium name="Lawrence Berkeley National Laboratory"/>
            <person name="Haridas S."/>
            <person name="Hensen N."/>
            <person name="Bonometti L."/>
            <person name="Westerberg I."/>
            <person name="Brannstrom I.O."/>
            <person name="Guillou S."/>
            <person name="Cros-Aarteil S."/>
            <person name="Calhoun S."/>
            <person name="Kuo A."/>
            <person name="Mondo S."/>
            <person name="Pangilinan J."/>
            <person name="Riley R."/>
            <person name="Labutti K."/>
            <person name="Andreopoulos B."/>
            <person name="Lipzen A."/>
            <person name="Chen C."/>
            <person name="Yanf M."/>
            <person name="Daum C."/>
            <person name="Ng V."/>
            <person name="Clum A."/>
            <person name="Steindorff A."/>
            <person name="Ohm R."/>
            <person name="Martin F."/>
            <person name="Silar P."/>
            <person name="Natvig D."/>
            <person name="Lalanne C."/>
            <person name="Gautier V."/>
            <person name="Ament-Velasquez S.L."/>
            <person name="Kruys A."/>
            <person name="Hutchinson M.I."/>
            <person name="Powell A.J."/>
            <person name="Barry K."/>
            <person name="Miller A.N."/>
            <person name="Grigoriev I.V."/>
            <person name="Debuchy R."/>
            <person name="Gladieux P."/>
            <person name="Thoren M.H."/>
            <person name="Johannesson H."/>
        </authorList>
    </citation>
    <scope>NUCLEOTIDE SEQUENCE</scope>
    <source>
        <strain evidence="2">CBS 955.72</strain>
    </source>
</reference>
<feature type="region of interest" description="Disordered" evidence="1">
    <location>
        <begin position="807"/>
        <end position="835"/>
    </location>
</feature>
<dbReference type="EMBL" id="JAUIQD010000004">
    <property type="protein sequence ID" value="KAK3352465.1"/>
    <property type="molecule type" value="Genomic_DNA"/>
</dbReference>
<organism evidence="2 3">
    <name type="scientific">Lasiosphaeria hispida</name>
    <dbReference type="NCBI Taxonomy" id="260671"/>
    <lineage>
        <taxon>Eukaryota</taxon>
        <taxon>Fungi</taxon>
        <taxon>Dikarya</taxon>
        <taxon>Ascomycota</taxon>
        <taxon>Pezizomycotina</taxon>
        <taxon>Sordariomycetes</taxon>
        <taxon>Sordariomycetidae</taxon>
        <taxon>Sordariales</taxon>
        <taxon>Lasiosphaeriaceae</taxon>
        <taxon>Lasiosphaeria</taxon>
    </lineage>
</organism>
<evidence type="ECO:0000256" key="1">
    <source>
        <dbReference type="SAM" id="MobiDB-lite"/>
    </source>
</evidence>
<feature type="compositionally biased region" description="Polar residues" evidence="1">
    <location>
        <begin position="83"/>
        <end position="95"/>
    </location>
</feature>
<feature type="compositionally biased region" description="Polar residues" evidence="1">
    <location>
        <begin position="407"/>
        <end position="424"/>
    </location>
</feature>
<feature type="compositionally biased region" description="Polar residues" evidence="1">
    <location>
        <begin position="652"/>
        <end position="667"/>
    </location>
</feature>
<name>A0AAJ0MDH4_9PEZI</name>
<feature type="region of interest" description="Disordered" evidence="1">
    <location>
        <begin position="164"/>
        <end position="186"/>
    </location>
</feature>
<feature type="compositionally biased region" description="Polar residues" evidence="1">
    <location>
        <begin position="824"/>
        <end position="834"/>
    </location>
</feature>
<feature type="compositionally biased region" description="Basic and acidic residues" evidence="1">
    <location>
        <begin position="98"/>
        <end position="111"/>
    </location>
</feature>
<reference evidence="2" key="1">
    <citation type="journal article" date="2023" name="Mol. Phylogenet. Evol.">
        <title>Genome-scale phylogeny and comparative genomics of the fungal order Sordariales.</title>
        <authorList>
            <person name="Hensen N."/>
            <person name="Bonometti L."/>
            <person name="Westerberg I."/>
            <person name="Brannstrom I.O."/>
            <person name="Guillou S."/>
            <person name="Cros-Aarteil S."/>
            <person name="Calhoun S."/>
            <person name="Haridas S."/>
            <person name="Kuo A."/>
            <person name="Mondo S."/>
            <person name="Pangilinan J."/>
            <person name="Riley R."/>
            <person name="LaButti K."/>
            <person name="Andreopoulos B."/>
            <person name="Lipzen A."/>
            <person name="Chen C."/>
            <person name="Yan M."/>
            <person name="Daum C."/>
            <person name="Ng V."/>
            <person name="Clum A."/>
            <person name="Steindorff A."/>
            <person name="Ohm R.A."/>
            <person name="Martin F."/>
            <person name="Silar P."/>
            <person name="Natvig D.O."/>
            <person name="Lalanne C."/>
            <person name="Gautier V."/>
            <person name="Ament-Velasquez S.L."/>
            <person name="Kruys A."/>
            <person name="Hutchinson M.I."/>
            <person name="Powell A.J."/>
            <person name="Barry K."/>
            <person name="Miller A.N."/>
            <person name="Grigoriev I.V."/>
            <person name="Debuchy R."/>
            <person name="Gladieux P."/>
            <person name="Hiltunen Thoren M."/>
            <person name="Johannesson H."/>
        </authorList>
    </citation>
    <scope>NUCLEOTIDE SEQUENCE</scope>
    <source>
        <strain evidence="2">CBS 955.72</strain>
    </source>
</reference>
<feature type="region of interest" description="Disordered" evidence="1">
    <location>
        <begin position="75"/>
        <end position="134"/>
    </location>
</feature>
<feature type="region of interest" description="Disordered" evidence="1">
    <location>
        <begin position="568"/>
        <end position="699"/>
    </location>
</feature>
<dbReference type="Proteomes" id="UP001275084">
    <property type="component" value="Unassembled WGS sequence"/>
</dbReference>
<feature type="compositionally biased region" description="Polar residues" evidence="1">
    <location>
        <begin position="432"/>
        <end position="449"/>
    </location>
</feature>